<feature type="transmembrane region" description="Helical" evidence="2">
    <location>
        <begin position="147"/>
        <end position="170"/>
    </location>
</feature>
<reference evidence="3 4" key="1">
    <citation type="submission" date="2019-06" db="EMBL/GenBank/DDBJ databases">
        <title>Sequencing the genomes of 1000 actinobacteria strains.</title>
        <authorList>
            <person name="Klenk H.-P."/>
        </authorList>
    </citation>
    <scope>NUCLEOTIDE SEQUENCE [LARGE SCALE GENOMIC DNA]</scope>
    <source>
        <strain evidence="3 4">DSM 45928</strain>
    </source>
</reference>
<dbReference type="AlphaFoldDB" id="A0A543AWA1"/>
<gene>
    <name evidence="3" type="ORF">FB566_2369</name>
</gene>
<proteinExistence type="predicted"/>
<name>A0A543AWA1_9ACTN</name>
<organism evidence="3 4">
    <name type="scientific">Stackebrandtia endophytica</name>
    <dbReference type="NCBI Taxonomy" id="1496996"/>
    <lineage>
        <taxon>Bacteria</taxon>
        <taxon>Bacillati</taxon>
        <taxon>Actinomycetota</taxon>
        <taxon>Actinomycetes</taxon>
        <taxon>Glycomycetales</taxon>
        <taxon>Glycomycetaceae</taxon>
        <taxon>Stackebrandtia</taxon>
    </lineage>
</organism>
<accession>A0A543AWA1</accession>
<feature type="compositionally biased region" description="Basic and acidic residues" evidence="1">
    <location>
        <begin position="321"/>
        <end position="333"/>
    </location>
</feature>
<evidence type="ECO:0000313" key="4">
    <source>
        <dbReference type="Proteomes" id="UP000317043"/>
    </source>
</evidence>
<feature type="compositionally biased region" description="Gly residues" evidence="1">
    <location>
        <begin position="1"/>
        <end position="12"/>
    </location>
</feature>
<protein>
    <submittedName>
        <fullName evidence="3">Uncharacterized protein DUF2637</fullName>
    </submittedName>
</protein>
<keyword evidence="4" id="KW-1185">Reference proteome</keyword>
<comment type="caution">
    <text evidence="3">The sequence shown here is derived from an EMBL/GenBank/DDBJ whole genome shotgun (WGS) entry which is preliminary data.</text>
</comment>
<evidence type="ECO:0000313" key="3">
    <source>
        <dbReference type="EMBL" id="TQL76829.1"/>
    </source>
</evidence>
<dbReference type="InParanoid" id="A0A543AWA1"/>
<feature type="region of interest" description="Disordered" evidence="1">
    <location>
        <begin position="316"/>
        <end position="354"/>
    </location>
</feature>
<dbReference type="InterPro" id="IPR021235">
    <property type="entry name" value="DUF2637"/>
</dbReference>
<sequence length="406" mass="42862">MSLNGHRGGGFAGAVLLDRPAPLPPEPVGEATEPSETKPRWWKRSTATSAASPVTSVPKTTPPEPKPVSVGEPVSDTPATPKQVSARRQRRIERVERMRKAGVEPLGFGGRIASAAIIIGAIGIGGVGFAASFANVTKAMTPAFGEWAWLVPAGIDLGIAVTIGLDILLAKMRMRPAWLRFIPWGLTGITIWLNASGHSGIGLVGHVSLPAMFIVMSEVGAHVIRVRAGLAAGETREGPRLPRWLVAPVETVQLWMIMARTPGVDTYEKALAEHHGHVMAAVALREAWGIAWRIKAPHQLRARHRLGTLTATDVTTAKAAADGKPKASAKTDTKPNTASKPAKPSRRTSKTSISDDDALAAIRALPTDKGGHIAVKAAARAAGIGVDRARRLLDANNLLAPRGNES</sequence>
<keyword evidence="2" id="KW-1133">Transmembrane helix</keyword>
<feature type="region of interest" description="Disordered" evidence="1">
    <location>
        <begin position="1"/>
        <end position="90"/>
    </location>
</feature>
<keyword evidence="2" id="KW-0472">Membrane</keyword>
<dbReference type="Proteomes" id="UP000317043">
    <property type="component" value="Unassembled WGS sequence"/>
</dbReference>
<dbReference type="EMBL" id="VFOW01000001">
    <property type="protein sequence ID" value="TQL76829.1"/>
    <property type="molecule type" value="Genomic_DNA"/>
</dbReference>
<evidence type="ECO:0000256" key="1">
    <source>
        <dbReference type="SAM" id="MobiDB-lite"/>
    </source>
</evidence>
<evidence type="ECO:0000256" key="2">
    <source>
        <dbReference type="SAM" id="Phobius"/>
    </source>
</evidence>
<feature type="transmembrane region" description="Helical" evidence="2">
    <location>
        <begin position="108"/>
        <end position="135"/>
    </location>
</feature>
<feature type="compositionally biased region" description="Low complexity" evidence="1">
    <location>
        <begin position="45"/>
        <end position="59"/>
    </location>
</feature>
<dbReference type="Pfam" id="PF10935">
    <property type="entry name" value="DUF2637"/>
    <property type="match status" value="1"/>
</dbReference>
<keyword evidence="2" id="KW-0812">Transmembrane</keyword>